<dbReference type="Gene3D" id="3.40.50.970">
    <property type="match status" value="1"/>
</dbReference>
<proteinExistence type="predicted"/>
<dbReference type="GO" id="GO:0016491">
    <property type="term" value="F:oxidoreductase activity"/>
    <property type="evidence" value="ECO:0007669"/>
    <property type="project" value="UniProtKB-KW"/>
</dbReference>
<gene>
    <name evidence="5" type="primary">acoB</name>
    <name evidence="5" type="ORF">DAMNIGENAA_31250</name>
</gene>
<keyword evidence="3" id="KW-0786">Thiamine pyrophosphate</keyword>
<dbReference type="InterPro" id="IPR029061">
    <property type="entry name" value="THDP-binding"/>
</dbReference>
<dbReference type="AlphaFoldDB" id="A0A9W6FVM4"/>
<name>A0A9W6FVM4_9BACT</name>
<dbReference type="Proteomes" id="UP001144372">
    <property type="component" value="Unassembled WGS sequence"/>
</dbReference>
<evidence type="ECO:0000256" key="2">
    <source>
        <dbReference type="ARBA" id="ARBA00023002"/>
    </source>
</evidence>
<reference evidence="5" key="1">
    <citation type="submission" date="2022-12" db="EMBL/GenBank/DDBJ databases">
        <title>Reference genome sequencing for broad-spectrum identification of bacterial and archaeal isolates by mass spectrometry.</title>
        <authorList>
            <person name="Sekiguchi Y."/>
            <person name="Tourlousse D.M."/>
        </authorList>
    </citation>
    <scope>NUCLEOTIDE SEQUENCE</scope>
    <source>
        <strain evidence="5">ASRB1</strain>
    </source>
</reference>
<keyword evidence="6" id="KW-1185">Reference proteome</keyword>
<dbReference type="CDD" id="cd07036">
    <property type="entry name" value="TPP_PYR_E1-PDHc-beta_like"/>
    <property type="match status" value="1"/>
</dbReference>
<comment type="caution">
    <text evidence="5">The sequence shown here is derived from an EMBL/GenBank/DDBJ whole genome shotgun (WGS) entry which is preliminary data.</text>
</comment>
<sequence length="345" mass="37214">MCMSREKSAHTFDLCKKDKAMQQLGMGQAVNQALREEMARNPDVFIAGEGVGVSIHDNPMLPTAGLLREFGPGRVKDTPVSEAAIAGLAVGAAVAGLRPVVEIMFNPFFTLASDMIVNHAAKLRYLSGGKSTFPLVVRIKSGAGFGAGCQHSHNLEAWVAHCPGLKVVMPSTPADAKGLLKSAIRDDDPVIFIEDMMLYFAPGPVPDEEYLIPMGKADIKRKGQDATIVTWSKMLGVAMKAADRLAEEGVQVEVVDLRTLVPLDKETVLSSVRKTGRLVVLHEATRTGGFAGEICAVVTEEAFSSLKAPFRRVTGPDIPVPVSPPLERFYIPDEEKLIEAVREIL</sequence>
<dbReference type="NCBIfam" id="NF006667">
    <property type="entry name" value="PRK09212.1"/>
    <property type="match status" value="1"/>
</dbReference>
<dbReference type="InterPro" id="IPR005475">
    <property type="entry name" value="Transketolase-like_Pyr-bd"/>
</dbReference>
<dbReference type="SUPFAM" id="SSF52922">
    <property type="entry name" value="TK C-terminal domain-like"/>
    <property type="match status" value="1"/>
</dbReference>
<dbReference type="PANTHER" id="PTHR43257">
    <property type="entry name" value="PYRUVATE DEHYDROGENASE E1 COMPONENT BETA SUBUNIT"/>
    <property type="match status" value="1"/>
</dbReference>
<comment type="cofactor">
    <cofactor evidence="1">
        <name>thiamine diphosphate</name>
        <dbReference type="ChEBI" id="CHEBI:58937"/>
    </cofactor>
</comment>
<dbReference type="Pfam" id="PF02779">
    <property type="entry name" value="Transket_pyr"/>
    <property type="match status" value="1"/>
</dbReference>
<feature type="domain" description="Transketolase-like pyrimidine-binding" evidence="4">
    <location>
        <begin position="24"/>
        <end position="201"/>
    </location>
</feature>
<evidence type="ECO:0000259" key="4">
    <source>
        <dbReference type="SMART" id="SM00861"/>
    </source>
</evidence>
<accession>A0A9W6FVM4</accession>
<protein>
    <submittedName>
        <fullName evidence="5">TPP-dependent acetoin dehydrogenase complex, E1 protein subunit beta</fullName>
    </submittedName>
</protein>
<evidence type="ECO:0000256" key="1">
    <source>
        <dbReference type="ARBA" id="ARBA00001964"/>
    </source>
</evidence>
<dbReference type="InterPro" id="IPR033248">
    <property type="entry name" value="Transketolase_C"/>
</dbReference>
<organism evidence="5 6">
    <name type="scientific">Desulforhabdus amnigena</name>
    <dbReference type="NCBI Taxonomy" id="40218"/>
    <lineage>
        <taxon>Bacteria</taxon>
        <taxon>Pseudomonadati</taxon>
        <taxon>Thermodesulfobacteriota</taxon>
        <taxon>Syntrophobacteria</taxon>
        <taxon>Syntrophobacterales</taxon>
        <taxon>Syntrophobacteraceae</taxon>
        <taxon>Desulforhabdus</taxon>
    </lineage>
</organism>
<keyword evidence="2" id="KW-0560">Oxidoreductase</keyword>
<dbReference type="Gene3D" id="3.40.50.920">
    <property type="match status" value="1"/>
</dbReference>
<dbReference type="InterPro" id="IPR009014">
    <property type="entry name" value="Transketo_C/PFOR_II"/>
</dbReference>
<dbReference type="EMBL" id="BSDR01000001">
    <property type="protein sequence ID" value="GLI35692.1"/>
    <property type="molecule type" value="Genomic_DNA"/>
</dbReference>
<evidence type="ECO:0000313" key="6">
    <source>
        <dbReference type="Proteomes" id="UP001144372"/>
    </source>
</evidence>
<evidence type="ECO:0000256" key="3">
    <source>
        <dbReference type="ARBA" id="ARBA00023052"/>
    </source>
</evidence>
<dbReference type="PANTHER" id="PTHR43257:SF2">
    <property type="entry name" value="PYRUVATE DEHYDROGENASE E1 COMPONENT SUBUNIT BETA"/>
    <property type="match status" value="1"/>
</dbReference>
<dbReference type="SMART" id="SM00861">
    <property type="entry name" value="Transket_pyr"/>
    <property type="match status" value="1"/>
</dbReference>
<dbReference type="FunFam" id="3.40.50.970:FF:000001">
    <property type="entry name" value="Pyruvate dehydrogenase E1 beta subunit"/>
    <property type="match status" value="1"/>
</dbReference>
<dbReference type="FunFam" id="3.40.50.920:FF:000001">
    <property type="entry name" value="Pyruvate dehydrogenase E1 beta subunit"/>
    <property type="match status" value="1"/>
</dbReference>
<dbReference type="Pfam" id="PF02780">
    <property type="entry name" value="Transketolase_C"/>
    <property type="match status" value="1"/>
</dbReference>
<evidence type="ECO:0000313" key="5">
    <source>
        <dbReference type="EMBL" id="GLI35692.1"/>
    </source>
</evidence>
<dbReference type="SUPFAM" id="SSF52518">
    <property type="entry name" value="Thiamin diphosphate-binding fold (THDP-binding)"/>
    <property type="match status" value="1"/>
</dbReference>